<keyword evidence="4" id="KW-0539">Nucleus</keyword>
<comment type="similarity">
    <text evidence="2 5">Belongs to the HSF family.</text>
</comment>
<evidence type="ECO:0000256" key="3">
    <source>
        <dbReference type="ARBA" id="ARBA00023125"/>
    </source>
</evidence>
<evidence type="ECO:0000313" key="8">
    <source>
        <dbReference type="Proteomes" id="UP000324091"/>
    </source>
</evidence>
<proteinExistence type="inferred from homology"/>
<reference evidence="7 8" key="1">
    <citation type="submission" date="2019-04" db="EMBL/GenBank/DDBJ databases">
        <title>Chromosome genome assembly for Takifugu flavidus.</title>
        <authorList>
            <person name="Xiao S."/>
        </authorList>
    </citation>
    <scope>NUCLEOTIDE SEQUENCE [LARGE SCALE GENOMIC DNA]</scope>
    <source>
        <strain evidence="7">HTHZ2018</strain>
        <tissue evidence="7">Muscle</tissue>
    </source>
</reference>
<accession>A0A5C6P435</accession>
<keyword evidence="3" id="KW-0238">DNA-binding</keyword>
<dbReference type="AlphaFoldDB" id="A0A5C6P435"/>
<dbReference type="InterPro" id="IPR036388">
    <property type="entry name" value="WH-like_DNA-bd_sf"/>
</dbReference>
<comment type="caution">
    <text evidence="7">The sequence shown here is derived from an EMBL/GenBank/DDBJ whole genome shotgun (WGS) entry which is preliminary data.</text>
</comment>
<dbReference type="PANTHER" id="PTHR10015">
    <property type="entry name" value="HEAT SHOCK TRANSCRIPTION FACTOR"/>
    <property type="match status" value="1"/>
</dbReference>
<dbReference type="GO" id="GO:0043565">
    <property type="term" value="F:sequence-specific DNA binding"/>
    <property type="evidence" value="ECO:0007669"/>
    <property type="project" value="InterPro"/>
</dbReference>
<dbReference type="Gene3D" id="1.10.10.10">
    <property type="entry name" value="Winged helix-like DNA-binding domain superfamily/Winged helix DNA-binding domain"/>
    <property type="match status" value="1"/>
</dbReference>
<protein>
    <recommendedName>
        <fullName evidence="6">HSF-type DNA-binding domain-containing protein</fullName>
    </recommendedName>
</protein>
<evidence type="ECO:0000259" key="6">
    <source>
        <dbReference type="SMART" id="SM00415"/>
    </source>
</evidence>
<dbReference type="GO" id="GO:0005634">
    <property type="term" value="C:nucleus"/>
    <property type="evidence" value="ECO:0007669"/>
    <property type="project" value="UniProtKB-SubCell"/>
</dbReference>
<name>A0A5C6P435_9TELE</name>
<dbReference type="Pfam" id="PF00447">
    <property type="entry name" value="HSF_DNA-bind"/>
    <property type="match status" value="1"/>
</dbReference>
<keyword evidence="8" id="KW-1185">Reference proteome</keyword>
<dbReference type="GO" id="GO:0003700">
    <property type="term" value="F:DNA-binding transcription factor activity"/>
    <property type="evidence" value="ECO:0007669"/>
    <property type="project" value="InterPro"/>
</dbReference>
<evidence type="ECO:0000256" key="1">
    <source>
        <dbReference type="ARBA" id="ARBA00004123"/>
    </source>
</evidence>
<feature type="non-terminal residue" evidence="7">
    <location>
        <position position="1"/>
    </location>
</feature>
<comment type="subcellular location">
    <subcellularLocation>
        <location evidence="1">Nucleus</location>
    </subcellularLocation>
</comment>
<evidence type="ECO:0000256" key="4">
    <source>
        <dbReference type="ARBA" id="ARBA00023242"/>
    </source>
</evidence>
<evidence type="ECO:0000256" key="5">
    <source>
        <dbReference type="RuleBase" id="RU004020"/>
    </source>
</evidence>
<dbReference type="InterPro" id="IPR036390">
    <property type="entry name" value="WH_DNA-bd_sf"/>
</dbReference>
<gene>
    <name evidence="7" type="ORF">D4764_14G0001060</name>
</gene>
<dbReference type="PANTHER" id="PTHR10015:SF465">
    <property type="entry name" value="HSF-TYPE DNA-BINDING DOMAIN-CONTAINING PROTEIN"/>
    <property type="match status" value="1"/>
</dbReference>
<sequence>KMQAQESKILVIPNVFPAKLWHVVNNPDIPAIVWDSRGENIIIDKDLIEKQVLSPSDSSLKSCHTFRPIAFLSFIRQLYAYGFKKDPYPPTVQPNSYQFFHPNFKKNNPELLSLMIRSAPKYKRVQRDDLTAKTLPEKKNENKDVCVQCDDGEEALREEISLQQPVKPIRTVIPVFEAALEPHVKWINKGAGPPRGYNRPQVPQANYSTSLVPYSTSRRYPILNTGVPNMVYGPGHFVPGEHQVCLPVCILGYICCIISGLFGPESPDS</sequence>
<dbReference type="Proteomes" id="UP000324091">
    <property type="component" value="Chromosome 14"/>
</dbReference>
<dbReference type="SMART" id="SM00415">
    <property type="entry name" value="HSF"/>
    <property type="match status" value="1"/>
</dbReference>
<dbReference type="EMBL" id="RHFK02000006">
    <property type="protein sequence ID" value="TWW74105.1"/>
    <property type="molecule type" value="Genomic_DNA"/>
</dbReference>
<evidence type="ECO:0000313" key="7">
    <source>
        <dbReference type="EMBL" id="TWW74105.1"/>
    </source>
</evidence>
<feature type="domain" description="HSF-type DNA-binding" evidence="6">
    <location>
        <begin position="12"/>
        <end position="118"/>
    </location>
</feature>
<organism evidence="7 8">
    <name type="scientific">Takifugu flavidus</name>
    <name type="common">sansaifugu</name>
    <dbReference type="NCBI Taxonomy" id="433684"/>
    <lineage>
        <taxon>Eukaryota</taxon>
        <taxon>Metazoa</taxon>
        <taxon>Chordata</taxon>
        <taxon>Craniata</taxon>
        <taxon>Vertebrata</taxon>
        <taxon>Euteleostomi</taxon>
        <taxon>Actinopterygii</taxon>
        <taxon>Neopterygii</taxon>
        <taxon>Teleostei</taxon>
        <taxon>Neoteleostei</taxon>
        <taxon>Acanthomorphata</taxon>
        <taxon>Eupercaria</taxon>
        <taxon>Tetraodontiformes</taxon>
        <taxon>Tetradontoidea</taxon>
        <taxon>Tetraodontidae</taxon>
        <taxon>Takifugu</taxon>
    </lineage>
</organism>
<dbReference type="InterPro" id="IPR000232">
    <property type="entry name" value="HSF_DNA-bd"/>
</dbReference>
<dbReference type="SUPFAM" id="SSF46785">
    <property type="entry name" value="Winged helix' DNA-binding domain"/>
    <property type="match status" value="1"/>
</dbReference>
<evidence type="ECO:0000256" key="2">
    <source>
        <dbReference type="ARBA" id="ARBA00006403"/>
    </source>
</evidence>